<evidence type="ECO:0000313" key="2">
    <source>
        <dbReference type="Proteomes" id="UP001164718"/>
    </source>
</evidence>
<accession>A0A9E8LT84</accession>
<dbReference type="KEGG" id="faf:OE104_11465"/>
<dbReference type="RefSeq" id="WP_275416974.1">
    <property type="nucleotide sequence ID" value="NZ_CP106878.1"/>
</dbReference>
<dbReference type="InterPro" id="IPR029064">
    <property type="entry name" value="Ribosomal_eL30-like_sf"/>
</dbReference>
<protein>
    <submittedName>
        <fullName evidence="1">YueI family protein</fullName>
    </submittedName>
</protein>
<name>A0A9E8LT84_9BACI</name>
<keyword evidence="2" id="KW-1185">Reference proteome</keyword>
<dbReference type="Proteomes" id="UP001164718">
    <property type="component" value="Chromosome"/>
</dbReference>
<dbReference type="Pfam" id="PF07997">
    <property type="entry name" value="DUF1694"/>
    <property type="match status" value="1"/>
</dbReference>
<dbReference type="SUPFAM" id="SSF160515">
    <property type="entry name" value="YueI-like"/>
    <property type="match status" value="1"/>
</dbReference>
<sequence>MGKHGPNLDDYLQKGLYGEKKTKAGERQRFLGTLRERIILALFEDQIYEYKVYPEVEREMANHPNARLLLNGEISYEYLSKYVKIANQKGIPFTIVEDLVDDTDIGLVLTYDYAINKEQIFIEKKENKQNTSPSGNGEGDGGFKGFFKKWFN</sequence>
<organism evidence="1 2">
    <name type="scientific">Fervidibacillus albus</name>
    <dbReference type="NCBI Taxonomy" id="2980026"/>
    <lineage>
        <taxon>Bacteria</taxon>
        <taxon>Bacillati</taxon>
        <taxon>Bacillota</taxon>
        <taxon>Bacilli</taxon>
        <taxon>Bacillales</taxon>
        <taxon>Bacillaceae</taxon>
        <taxon>Fervidibacillus</taxon>
    </lineage>
</organism>
<dbReference type="AlphaFoldDB" id="A0A9E8LT84"/>
<dbReference type="Gene3D" id="3.30.1330.30">
    <property type="match status" value="1"/>
</dbReference>
<dbReference type="PIRSF" id="PIRSF034303">
    <property type="entry name" value="DUF1694"/>
    <property type="match status" value="1"/>
</dbReference>
<dbReference type="EMBL" id="CP106878">
    <property type="protein sequence ID" value="WAA09192.1"/>
    <property type="molecule type" value="Genomic_DNA"/>
</dbReference>
<proteinExistence type="predicted"/>
<evidence type="ECO:0000313" key="1">
    <source>
        <dbReference type="EMBL" id="WAA09192.1"/>
    </source>
</evidence>
<gene>
    <name evidence="1" type="ORF">OE104_11465</name>
</gene>
<reference evidence="1" key="1">
    <citation type="submission" date="2022-09" db="EMBL/GenBank/DDBJ databases">
        <title>Complete Genomes of Fervidibacillus albus and Fervidibacillus halotolerans isolated from tidal flat sediments.</title>
        <authorList>
            <person name="Kwon K.K."/>
            <person name="Yang S.-H."/>
            <person name="Park M.J."/>
            <person name="Oh H.-M."/>
        </authorList>
    </citation>
    <scope>NUCLEOTIDE SEQUENCE</scope>
    <source>
        <strain evidence="1">MEBiC13591</strain>
    </source>
</reference>
<dbReference type="InterPro" id="IPR012543">
    <property type="entry name" value="DUF1694"/>
</dbReference>